<evidence type="ECO:0000313" key="3">
    <source>
        <dbReference type="Proteomes" id="UP000595197"/>
    </source>
</evidence>
<name>A0ABX7B054_9PROT</name>
<keyword evidence="1" id="KW-0812">Transmembrane</keyword>
<dbReference type="Proteomes" id="UP000595197">
    <property type="component" value="Chromosome"/>
</dbReference>
<organism evidence="2 3">
    <name type="scientific">Skermanella cutis</name>
    <dbReference type="NCBI Taxonomy" id="2775420"/>
    <lineage>
        <taxon>Bacteria</taxon>
        <taxon>Pseudomonadati</taxon>
        <taxon>Pseudomonadota</taxon>
        <taxon>Alphaproteobacteria</taxon>
        <taxon>Rhodospirillales</taxon>
        <taxon>Azospirillaceae</taxon>
        <taxon>Skermanella</taxon>
    </lineage>
</organism>
<gene>
    <name evidence="2" type="ORF">IGS68_16650</name>
</gene>
<accession>A0ABX7B054</accession>
<dbReference type="RefSeq" id="WP_201071383.1">
    <property type="nucleotide sequence ID" value="NZ_CP067420.1"/>
</dbReference>
<keyword evidence="3" id="KW-1185">Reference proteome</keyword>
<evidence type="ECO:0008006" key="4">
    <source>
        <dbReference type="Google" id="ProtNLM"/>
    </source>
</evidence>
<sequence>MSLDTDLIGPLGEVQRLLRNGVTIALAGRRLVLGVTALSVVFAVLALRQIEPVFTATLVVGPTAAGGLLGRAAPLPAIPPGSETATIPGAGETMSNYERFLYELTSFPVAEELAAAPEVMHRAFERMWDADAGTWVPDDSPVARLRRFFNELVGRIPWTEPDGRTLVRYLQKEVRIQQVGTTPLRRISYRHADPEFARLLLNRLYATTERQLRSMAVRDNGRMIGEISRKIAVTQEVGHVGALRSLLIAHERFAMMMDVDLPLAANLVQPAMAEAVPDTPDPVVVVAIAAAAGFVAGLCLVFIRSADLSGFLKAAER</sequence>
<protein>
    <recommendedName>
        <fullName evidence="4">Polysaccharide chain length determinant N-terminal domain-containing protein</fullName>
    </recommendedName>
</protein>
<evidence type="ECO:0000256" key="1">
    <source>
        <dbReference type="SAM" id="Phobius"/>
    </source>
</evidence>
<proteinExistence type="predicted"/>
<keyword evidence="1" id="KW-0472">Membrane</keyword>
<reference evidence="2" key="1">
    <citation type="submission" date="2021-02" db="EMBL/GenBank/DDBJ databases">
        <title>Skermanella TT6 skin isolate.</title>
        <authorList>
            <person name="Lee K."/>
            <person name="Ganzorig M."/>
        </authorList>
    </citation>
    <scope>NUCLEOTIDE SEQUENCE</scope>
    <source>
        <strain evidence="2">TT6</strain>
    </source>
</reference>
<dbReference type="EMBL" id="CP067420">
    <property type="protein sequence ID" value="QQP87715.1"/>
    <property type="molecule type" value="Genomic_DNA"/>
</dbReference>
<keyword evidence="1" id="KW-1133">Transmembrane helix</keyword>
<feature type="transmembrane region" description="Helical" evidence="1">
    <location>
        <begin position="283"/>
        <end position="303"/>
    </location>
</feature>
<evidence type="ECO:0000313" key="2">
    <source>
        <dbReference type="EMBL" id="QQP87715.1"/>
    </source>
</evidence>